<sequence length="134" mass="15492">MRDRMEEIFNQLETKELPESSELQKTGKPSPFIDVMEQDNEITVTADLPGVSKDDIEISLSDRVLTISAERSREETEEKEGFVRKERSVGKYHRKIRLPSDVDEENTEATFQNGVLEIKLPKKEKEKGEKIQIK</sequence>
<dbReference type="AlphaFoldDB" id="A0A1Q6DT51"/>
<organism evidence="6 7">
    <name type="scientific">Methanohalarchaeum thermophilum</name>
    <dbReference type="NCBI Taxonomy" id="1903181"/>
    <lineage>
        <taxon>Archaea</taxon>
        <taxon>Methanobacteriati</taxon>
        <taxon>Methanobacteriota</taxon>
        <taxon>Methanonatronarchaeia</taxon>
        <taxon>Methanonatronarchaeales</taxon>
        <taxon>Methanonatronarchaeaceae</taxon>
        <taxon>Candidatus Methanohalarchaeum</taxon>
    </lineage>
</organism>
<dbReference type="PANTHER" id="PTHR11527">
    <property type="entry name" value="HEAT-SHOCK PROTEIN 20 FAMILY MEMBER"/>
    <property type="match status" value="1"/>
</dbReference>
<dbReference type="InParanoid" id="A0A1Q6DT51"/>
<protein>
    <submittedName>
        <fullName evidence="6">Molecular chaperone HSP20 family, IbpA</fullName>
    </submittedName>
</protein>
<evidence type="ECO:0000259" key="5">
    <source>
        <dbReference type="PROSITE" id="PS51203"/>
    </source>
</evidence>
<dbReference type="EMBL" id="MSDW01000002">
    <property type="protein sequence ID" value="OKY77523.1"/>
    <property type="molecule type" value="Genomic_DNA"/>
</dbReference>
<dbReference type="InterPro" id="IPR007052">
    <property type="entry name" value="CS_dom"/>
</dbReference>
<dbReference type="Proteomes" id="UP000185744">
    <property type="component" value="Unassembled WGS sequence"/>
</dbReference>
<evidence type="ECO:0000259" key="4">
    <source>
        <dbReference type="PROSITE" id="PS01031"/>
    </source>
</evidence>
<accession>A0A1Q6DT51</accession>
<feature type="domain" description="SHSP" evidence="4">
    <location>
        <begin position="23"/>
        <end position="134"/>
    </location>
</feature>
<feature type="compositionally biased region" description="Basic and acidic residues" evidence="3">
    <location>
        <begin position="1"/>
        <end position="18"/>
    </location>
</feature>
<comment type="caution">
    <text evidence="6">The sequence shown here is derived from an EMBL/GenBank/DDBJ whole genome shotgun (WGS) entry which is preliminary data.</text>
</comment>
<dbReference type="Pfam" id="PF00011">
    <property type="entry name" value="HSP20"/>
    <property type="match status" value="1"/>
</dbReference>
<evidence type="ECO:0000313" key="7">
    <source>
        <dbReference type="Proteomes" id="UP000185744"/>
    </source>
</evidence>
<keyword evidence="7" id="KW-1185">Reference proteome</keyword>
<dbReference type="PROSITE" id="PS51203">
    <property type="entry name" value="CS"/>
    <property type="match status" value="1"/>
</dbReference>
<name>A0A1Q6DT51_METT1</name>
<dbReference type="Gene3D" id="2.60.40.790">
    <property type="match status" value="1"/>
</dbReference>
<dbReference type="PROSITE" id="PS01031">
    <property type="entry name" value="SHSP"/>
    <property type="match status" value="1"/>
</dbReference>
<evidence type="ECO:0000256" key="3">
    <source>
        <dbReference type="SAM" id="MobiDB-lite"/>
    </source>
</evidence>
<reference evidence="6" key="1">
    <citation type="submission" date="2016-12" db="EMBL/GenBank/DDBJ databases">
        <title>Discovery of methanogenic haloarchaea.</title>
        <authorList>
            <person name="Sorokin D.Y."/>
            <person name="Makarova K.S."/>
            <person name="Abbas B."/>
            <person name="Ferrer M."/>
            <person name="Golyshin P.N."/>
        </authorList>
    </citation>
    <scope>NUCLEOTIDE SEQUENCE [LARGE SCALE GENOMIC DNA]</scope>
    <source>
        <strain evidence="6">HMET1</strain>
    </source>
</reference>
<dbReference type="SUPFAM" id="SSF49764">
    <property type="entry name" value="HSP20-like chaperones"/>
    <property type="match status" value="1"/>
</dbReference>
<evidence type="ECO:0000313" key="6">
    <source>
        <dbReference type="EMBL" id="OKY77523.1"/>
    </source>
</evidence>
<dbReference type="InterPro" id="IPR002068">
    <property type="entry name" value="A-crystallin/Hsp20_dom"/>
</dbReference>
<dbReference type="InterPro" id="IPR031107">
    <property type="entry name" value="Small_HSP"/>
</dbReference>
<comment type="similarity">
    <text evidence="1 2">Belongs to the small heat shock protein (HSP20) family.</text>
</comment>
<evidence type="ECO:0000256" key="2">
    <source>
        <dbReference type="RuleBase" id="RU003616"/>
    </source>
</evidence>
<dbReference type="CDD" id="cd06464">
    <property type="entry name" value="ACD_sHsps-like"/>
    <property type="match status" value="1"/>
</dbReference>
<proteinExistence type="inferred from homology"/>
<gene>
    <name evidence="6" type="ORF">BTN85_2174</name>
</gene>
<dbReference type="InterPro" id="IPR008978">
    <property type="entry name" value="HSP20-like_chaperone"/>
</dbReference>
<dbReference type="STRING" id="1903181.BTN85_2174"/>
<evidence type="ECO:0000256" key="1">
    <source>
        <dbReference type="PROSITE-ProRule" id="PRU00285"/>
    </source>
</evidence>
<feature type="region of interest" description="Disordered" evidence="3">
    <location>
        <begin position="1"/>
        <end position="28"/>
    </location>
</feature>
<feature type="domain" description="CS" evidence="5">
    <location>
        <begin position="28"/>
        <end position="134"/>
    </location>
</feature>